<feature type="compositionally biased region" description="Polar residues" evidence="8">
    <location>
        <begin position="497"/>
        <end position="508"/>
    </location>
</feature>
<dbReference type="Proteomes" id="UP001292094">
    <property type="component" value="Unassembled WGS sequence"/>
</dbReference>
<evidence type="ECO:0000313" key="10">
    <source>
        <dbReference type="Proteomes" id="UP001292094"/>
    </source>
</evidence>
<feature type="coiled-coil region" evidence="7">
    <location>
        <begin position="194"/>
        <end position="228"/>
    </location>
</feature>
<evidence type="ECO:0000256" key="5">
    <source>
        <dbReference type="ARBA" id="ARBA00023069"/>
    </source>
</evidence>
<evidence type="ECO:0000256" key="4">
    <source>
        <dbReference type="ARBA" id="ARBA00023054"/>
    </source>
</evidence>
<keyword evidence="4 7" id="KW-0175">Coiled coil</keyword>
<feature type="compositionally biased region" description="Basic and acidic residues" evidence="8">
    <location>
        <begin position="429"/>
        <end position="451"/>
    </location>
</feature>
<dbReference type="AlphaFoldDB" id="A0AAE1NYV7"/>
<reference evidence="9" key="1">
    <citation type="submission" date="2023-11" db="EMBL/GenBank/DDBJ databases">
        <title>Genome assemblies of two species of porcelain crab, Petrolisthes cinctipes and Petrolisthes manimaculis (Anomura: Porcellanidae).</title>
        <authorList>
            <person name="Angst P."/>
        </authorList>
    </citation>
    <scope>NUCLEOTIDE SEQUENCE</scope>
    <source>
        <strain evidence="9">PB745_02</strain>
        <tissue evidence="9">Gill</tissue>
    </source>
</reference>
<evidence type="ECO:0000256" key="2">
    <source>
        <dbReference type="ARBA" id="ARBA00008340"/>
    </source>
</evidence>
<dbReference type="GO" id="GO:0030992">
    <property type="term" value="C:intraciliary transport particle B"/>
    <property type="evidence" value="ECO:0007669"/>
    <property type="project" value="TreeGrafter"/>
</dbReference>
<evidence type="ECO:0000256" key="6">
    <source>
        <dbReference type="ARBA" id="ARBA00023273"/>
    </source>
</evidence>
<evidence type="ECO:0008006" key="11">
    <source>
        <dbReference type="Google" id="ProtNLM"/>
    </source>
</evidence>
<keyword evidence="6" id="KW-0966">Cell projection</keyword>
<dbReference type="GO" id="GO:0005815">
    <property type="term" value="C:microtubule organizing center"/>
    <property type="evidence" value="ECO:0007669"/>
    <property type="project" value="TreeGrafter"/>
</dbReference>
<accession>A0AAE1NYV7</accession>
<dbReference type="InterPro" id="IPR019366">
    <property type="entry name" value="Clusterin-associated_protein-1"/>
</dbReference>
<dbReference type="EMBL" id="JAWZYT010003342">
    <property type="protein sequence ID" value="KAK4298914.1"/>
    <property type="molecule type" value="Genomic_DNA"/>
</dbReference>
<evidence type="ECO:0000256" key="7">
    <source>
        <dbReference type="SAM" id="Coils"/>
    </source>
</evidence>
<feature type="region of interest" description="Disordered" evidence="8">
    <location>
        <begin position="408"/>
        <end position="508"/>
    </location>
</feature>
<dbReference type="PANTHER" id="PTHR21547:SF0">
    <property type="entry name" value="CLUSTERIN-ASSOCIATED PROTEIN 1"/>
    <property type="match status" value="1"/>
</dbReference>
<keyword evidence="10" id="KW-1185">Reference proteome</keyword>
<comment type="caution">
    <text evidence="9">The sequence shown here is derived from an EMBL/GenBank/DDBJ whole genome shotgun (WGS) entry which is preliminary data.</text>
</comment>
<organism evidence="9 10">
    <name type="scientific">Petrolisthes manimaculis</name>
    <dbReference type="NCBI Taxonomy" id="1843537"/>
    <lineage>
        <taxon>Eukaryota</taxon>
        <taxon>Metazoa</taxon>
        <taxon>Ecdysozoa</taxon>
        <taxon>Arthropoda</taxon>
        <taxon>Crustacea</taxon>
        <taxon>Multicrustacea</taxon>
        <taxon>Malacostraca</taxon>
        <taxon>Eumalacostraca</taxon>
        <taxon>Eucarida</taxon>
        <taxon>Decapoda</taxon>
        <taxon>Pleocyemata</taxon>
        <taxon>Anomura</taxon>
        <taxon>Galatheoidea</taxon>
        <taxon>Porcellanidae</taxon>
        <taxon>Petrolisthes</taxon>
    </lineage>
</organism>
<keyword evidence="3" id="KW-0970">Cilium biogenesis/degradation</keyword>
<evidence type="ECO:0000256" key="8">
    <source>
        <dbReference type="SAM" id="MobiDB-lite"/>
    </source>
</evidence>
<comment type="similarity">
    <text evidence="2">Belongs to the CLUAP1 family.</text>
</comment>
<feature type="region of interest" description="Disordered" evidence="8">
    <location>
        <begin position="324"/>
        <end position="359"/>
    </location>
</feature>
<dbReference type="Pfam" id="PF10234">
    <property type="entry name" value="Cluap1"/>
    <property type="match status" value="1"/>
</dbReference>
<evidence type="ECO:0000313" key="9">
    <source>
        <dbReference type="EMBL" id="KAK4298914.1"/>
    </source>
</evidence>
<name>A0AAE1NYV7_9EUCA</name>
<feature type="compositionally biased region" description="Polar residues" evidence="8">
    <location>
        <begin position="342"/>
        <end position="357"/>
    </location>
</feature>
<sequence>MSFREVRTLVEHLRLLGFPRLVSLENFTAPNLPLVTEILIWAAEVVDNDHPFSSTTPPHTQEERVTLIHQAALFFKERIGVQLSAVHLYGGDRLAARQLLKITSWLHHAATITDSHTHHDTTLDNISTQFPVKEMREVRQLASTIIMDAAGLVDRLSLELHNKMSRMSAERQGLDLERTEAMMVSTLHTKSTMHTQLQHSIQGLDNDIQEVEEKIHKKRESLVRTTKRLEALLKIKPSWHEEFEREVEELRSVWDDYITKHRSLTYLEDQLDTLHQQHLESARKRNVSLEVPKEGVVEQKTPQPSVLEMSRLLRRLKMEEKCRNNSDMEEWPNSVLEEDSDGSFTLASPASPSTNLGRNPIHTCEINTFPNSPSSSSSSSCSLVSPGQLSLACTNNGCVDLATSSTQHVISGSCGPSQPRPQAARPKVKARENRSPRVREIRSPRARENRSPRASKNRGSRASKIMNSRERRGSSVNLTGRRGSSVNVAGRGRVSPLSASDDNQNDNF</sequence>
<gene>
    <name evidence="9" type="ORF">Pmani_028772</name>
</gene>
<dbReference type="GO" id="GO:0060271">
    <property type="term" value="P:cilium assembly"/>
    <property type="evidence" value="ECO:0007669"/>
    <property type="project" value="TreeGrafter"/>
</dbReference>
<feature type="compositionally biased region" description="Polar residues" evidence="8">
    <location>
        <begin position="474"/>
        <end position="487"/>
    </location>
</feature>
<dbReference type="PANTHER" id="PTHR21547">
    <property type="entry name" value="CLUSTERIN ASSOCIATED PROTEIN 1"/>
    <property type="match status" value="1"/>
</dbReference>
<protein>
    <recommendedName>
        <fullName evidence="11">Clusterin-associated protein 1</fullName>
    </recommendedName>
</protein>
<dbReference type="GO" id="GO:0005929">
    <property type="term" value="C:cilium"/>
    <property type="evidence" value="ECO:0007669"/>
    <property type="project" value="UniProtKB-SubCell"/>
</dbReference>
<evidence type="ECO:0000256" key="1">
    <source>
        <dbReference type="ARBA" id="ARBA00004138"/>
    </source>
</evidence>
<comment type="subcellular location">
    <subcellularLocation>
        <location evidence="1">Cell projection</location>
        <location evidence="1">Cilium</location>
    </subcellularLocation>
</comment>
<evidence type="ECO:0000256" key="3">
    <source>
        <dbReference type="ARBA" id="ARBA00022794"/>
    </source>
</evidence>
<keyword evidence="5" id="KW-0969">Cilium</keyword>
<proteinExistence type="inferred from homology"/>